<dbReference type="Pfam" id="PF08618">
    <property type="entry name" value="Opi1"/>
    <property type="match status" value="1"/>
</dbReference>
<keyword evidence="3" id="KW-1185">Reference proteome</keyword>
<dbReference type="OrthoDB" id="2441642at2759"/>
<feature type="compositionally biased region" description="Polar residues" evidence="1">
    <location>
        <begin position="35"/>
        <end position="64"/>
    </location>
</feature>
<gene>
    <name evidence="2" type="ORF">BCR42DRAFT_394786</name>
</gene>
<dbReference type="GO" id="GO:0008654">
    <property type="term" value="P:phospholipid biosynthetic process"/>
    <property type="evidence" value="ECO:0007669"/>
    <property type="project" value="TreeGrafter"/>
</dbReference>
<dbReference type="GO" id="GO:0003714">
    <property type="term" value="F:transcription corepressor activity"/>
    <property type="evidence" value="ECO:0007669"/>
    <property type="project" value="InterPro"/>
</dbReference>
<reference evidence="2 3" key="1">
    <citation type="submission" date="2016-07" db="EMBL/GenBank/DDBJ databases">
        <title>Pervasive Adenine N6-methylation of Active Genes in Fungi.</title>
        <authorList>
            <consortium name="DOE Joint Genome Institute"/>
            <person name="Mondo S.J."/>
            <person name="Dannebaum R.O."/>
            <person name="Kuo R.C."/>
            <person name="Labutti K."/>
            <person name="Haridas S."/>
            <person name="Kuo A."/>
            <person name="Salamov A."/>
            <person name="Ahrendt S.R."/>
            <person name="Lipzen A."/>
            <person name="Sullivan W."/>
            <person name="Andreopoulos W.B."/>
            <person name="Clum A."/>
            <person name="Lindquist E."/>
            <person name="Daum C."/>
            <person name="Ramamoorthy G.K."/>
            <person name="Gryganskyi A."/>
            <person name="Culley D."/>
            <person name="Magnuson J.K."/>
            <person name="James T.Y."/>
            <person name="O'Malley M.A."/>
            <person name="Stajich J.E."/>
            <person name="Spatafora J.W."/>
            <person name="Visel A."/>
            <person name="Grigoriev I.V."/>
        </authorList>
    </citation>
    <scope>NUCLEOTIDE SEQUENCE [LARGE SCALE GENOMIC DNA]</scope>
    <source>
        <strain evidence="2 3">NRRL 1336</strain>
    </source>
</reference>
<feature type="compositionally biased region" description="Low complexity" evidence="1">
    <location>
        <begin position="199"/>
        <end position="220"/>
    </location>
</feature>
<feature type="region of interest" description="Disordered" evidence="1">
    <location>
        <begin position="1"/>
        <end position="64"/>
    </location>
</feature>
<dbReference type="InterPro" id="IPR013927">
    <property type="entry name" value="TF_Opi1_Ccg-8"/>
</dbReference>
<name>A0A1X2I9P2_9FUNG</name>
<dbReference type="GO" id="GO:0005634">
    <property type="term" value="C:nucleus"/>
    <property type="evidence" value="ECO:0007669"/>
    <property type="project" value="TreeGrafter"/>
</dbReference>
<dbReference type="PANTHER" id="PTHR38406:SF1">
    <property type="entry name" value="TRANSCRIPTIONAL REPRESSOR OPI1"/>
    <property type="match status" value="1"/>
</dbReference>
<dbReference type="GO" id="GO:0006357">
    <property type="term" value="P:regulation of transcription by RNA polymerase II"/>
    <property type="evidence" value="ECO:0007669"/>
    <property type="project" value="TreeGrafter"/>
</dbReference>
<dbReference type="AlphaFoldDB" id="A0A1X2I9P2"/>
<feature type="compositionally biased region" description="Basic and acidic residues" evidence="1">
    <location>
        <begin position="222"/>
        <end position="231"/>
    </location>
</feature>
<feature type="region of interest" description="Disordered" evidence="1">
    <location>
        <begin position="284"/>
        <end position="329"/>
    </location>
</feature>
<accession>A0A1X2I9P2</accession>
<organism evidence="2 3">
    <name type="scientific">Absidia repens</name>
    <dbReference type="NCBI Taxonomy" id="90262"/>
    <lineage>
        <taxon>Eukaryota</taxon>
        <taxon>Fungi</taxon>
        <taxon>Fungi incertae sedis</taxon>
        <taxon>Mucoromycota</taxon>
        <taxon>Mucoromycotina</taxon>
        <taxon>Mucoromycetes</taxon>
        <taxon>Mucorales</taxon>
        <taxon>Cunninghamellaceae</taxon>
        <taxon>Absidia</taxon>
    </lineage>
</organism>
<comment type="caution">
    <text evidence="2">The sequence shown here is derived from an EMBL/GenBank/DDBJ whole genome shotgun (WGS) entry which is preliminary data.</text>
</comment>
<dbReference type="STRING" id="90262.A0A1X2I9P2"/>
<evidence type="ECO:0000313" key="3">
    <source>
        <dbReference type="Proteomes" id="UP000193560"/>
    </source>
</evidence>
<dbReference type="GO" id="GO:0005783">
    <property type="term" value="C:endoplasmic reticulum"/>
    <property type="evidence" value="ECO:0007669"/>
    <property type="project" value="TreeGrafter"/>
</dbReference>
<proteinExistence type="predicted"/>
<dbReference type="Proteomes" id="UP000193560">
    <property type="component" value="Unassembled WGS sequence"/>
</dbReference>
<evidence type="ECO:0000313" key="2">
    <source>
        <dbReference type="EMBL" id="ORZ12348.1"/>
    </source>
</evidence>
<feature type="region of interest" description="Disordered" evidence="1">
    <location>
        <begin position="199"/>
        <end position="231"/>
    </location>
</feature>
<sequence>MHDVDQHGSRQRSNKPFGSRSASPLRGAAPYPKPYSQSHYHYRQPSPSSTRTNRNTAHQTPSSAWQQLVVGASSAAGTTAAVVSEESMKCMKYCLNWLQYAMQHIEQQMGLIRAFLVSLATSQSTSTSSDSLSVPNGPSPSVISAVKKDVVDTLRKVVDIISRYAGSSLPYHAKMAVRGFILNLPGRWASLNDIRSTTTSPAASPMLSASSSSTTATNASKRSMDGREMHHSELPKHEETALRLLNFGQESVEMLGSISDVFSGTVDRAELWLDRLRLRPPEHIVDDPSIQLPPIHTLDPNLYQRQPSASPSFSSSSTNNNHLDHLATGDIPPIQQHQQQMDLMN</sequence>
<dbReference type="EMBL" id="MCGE01000019">
    <property type="protein sequence ID" value="ORZ12348.1"/>
    <property type="molecule type" value="Genomic_DNA"/>
</dbReference>
<dbReference type="PANTHER" id="PTHR38406">
    <property type="entry name" value="TRANSCRIPTIONAL REPRESSOR OPI1"/>
    <property type="match status" value="1"/>
</dbReference>
<protein>
    <submittedName>
        <fullName evidence="2">Transcription factor Opi1-domain-containing protein</fullName>
    </submittedName>
</protein>
<feature type="compositionally biased region" description="Low complexity" evidence="1">
    <location>
        <begin position="307"/>
        <end position="317"/>
    </location>
</feature>
<dbReference type="GO" id="GO:0030968">
    <property type="term" value="P:endoplasmic reticulum unfolded protein response"/>
    <property type="evidence" value="ECO:0007669"/>
    <property type="project" value="TreeGrafter"/>
</dbReference>
<evidence type="ECO:0000256" key="1">
    <source>
        <dbReference type="SAM" id="MobiDB-lite"/>
    </source>
</evidence>